<evidence type="ECO:0000256" key="3">
    <source>
        <dbReference type="ARBA" id="ARBA00022723"/>
    </source>
</evidence>
<evidence type="ECO:0000256" key="6">
    <source>
        <dbReference type="ARBA" id="ARBA00025737"/>
    </source>
</evidence>
<keyword evidence="3" id="KW-0479">Metal-binding</keyword>
<comment type="caution">
    <text evidence="9">The sequence shown here is derived from an EMBL/GenBank/DDBJ whole genome shotgun (WGS) entry which is preliminary data.</text>
</comment>
<evidence type="ECO:0000256" key="5">
    <source>
        <dbReference type="ARBA" id="ARBA00023004"/>
    </source>
</evidence>
<dbReference type="STRING" id="2018661.A0A2A2JY31"/>
<dbReference type="SUPFAM" id="SSF54909">
    <property type="entry name" value="Dimeric alpha+beta barrel"/>
    <property type="match status" value="1"/>
</dbReference>
<comment type="similarity">
    <text evidence="6">Belongs to the DyP-type peroxidase family.</text>
</comment>
<organism evidence="9 10">
    <name type="scientific">Diploscapter pachys</name>
    <dbReference type="NCBI Taxonomy" id="2018661"/>
    <lineage>
        <taxon>Eukaryota</taxon>
        <taxon>Metazoa</taxon>
        <taxon>Ecdysozoa</taxon>
        <taxon>Nematoda</taxon>
        <taxon>Chromadorea</taxon>
        <taxon>Rhabditida</taxon>
        <taxon>Rhabditina</taxon>
        <taxon>Rhabditomorpha</taxon>
        <taxon>Rhabditoidea</taxon>
        <taxon>Rhabditidae</taxon>
        <taxon>Diploscapter</taxon>
    </lineage>
</organism>
<evidence type="ECO:0000256" key="2">
    <source>
        <dbReference type="ARBA" id="ARBA00022559"/>
    </source>
</evidence>
<gene>
    <name evidence="9" type="ORF">WR25_08725</name>
</gene>
<dbReference type="EMBL" id="LIAE01010077">
    <property type="protein sequence ID" value="PAV66601.1"/>
    <property type="molecule type" value="Genomic_DNA"/>
</dbReference>
<comment type="cofactor">
    <cofactor evidence="1">
        <name>heme b</name>
        <dbReference type="ChEBI" id="CHEBI:60344"/>
    </cofactor>
</comment>
<evidence type="ECO:0000259" key="7">
    <source>
        <dbReference type="Pfam" id="PF04261"/>
    </source>
</evidence>
<dbReference type="Proteomes" id="UP000218231">
    <property type="component" value="Unassembled WGS sequence"/>
</dbReference>
<name>A0A2A2JY31_9BILA</name>
<proteinExistence type="inferred from homology"/>
<keyword evidence="2" id="KW-0575">Peroxidase</keyword>
<dbReference type="Pfam" id="PF20628">
    <property type="entry name" value="Dyp_perox_C"/>
    <property type="match status" value="1"/>
</dbReference>
<sequence>MRRPFPAKRGDETCMTIDQIEPQAVDSPITRSALFMVATLGPGEHCAVRVREVCGDLAGLVRSVGKRVPSGNLSCVIGFGAAVWERLFGTPQPIGLHPFREFGSGARKALATPGDILLHIRAEHMDLCFELAALLVKRLGDAVAVVDELADIELDAASKPSCSHSSLTTLEEGGQEIKILRDNMPFGRPGAGEFGTYFIGYARSPAPIEQMLENMFVGKPPGNYDRLLDYSRAVTGGLYFVPPVDFLEQAAE</sequence>
<dbReference type="InterPro" id="IPR048328">
    <property type="entry name" value="Dyp_perox_C"/>
</dbReference>
<protein>
    <recommendedName>
        <fullName evidence="11">Dyp-type peroxidase</fullName>
    </recommendedName>
</protein>
<feature type="domain" description="Dyp-type peroxidase N-terminal" evidence="7">
    <location>
        <begin position="23"/>
        <end position="148"/>
    </location>
</feature>
<dbReference type="PROSITE" id="PS51404">
    <property type="entry name" value="DYP_PEROXIDASE"/>
    <property type="match status" value="1"/>
</dbReference>
<evidence type="ECO:0008006" key="11">
    <source>
        <dbReference type="Google" id="ProtNLM"/>
    </source>
</evidence>
<dbReference type="InterPro" id="IPR006314">
    <property type="entry name" value="Dyp_peroxidase"/>
</dbReference>
<dbReference type="PANTHER" id="PTHR30521:SF0">
    <property type="entry name" value="DYP-TYPE PEROXIDASE FAMILY PROTEIN"/>
    <property type="match status" value="1"/>
</dbReference>
<evidence type="ECO:0000259" key="8">
    <source>
        <dbReference type="Pfam" id="PF20628"/>
    </source>
</evidence>
<dbReference type="OrthoDB" id="76259at2759"/>
<dbReference type="InterPro" id="IPR048327">
    <property type="entry name" value="Dyp_perox_N"/>
</dbReference>
<dbReference type="GO" id="GO:0005829">
    <property type="term" value="C:cytosol"/>
    <property type="evidence" value="ECO:0007669"/>
    <property type="project" value="TreeGrafter"/>
</dbReference>
<dbReference type="InterPro" id="IPR011008">
    <property type="entry name" value="Dimeric_a/b-barrel"/>
</dbReference>
<evidence type="ECO:0000256" key="1">
    <source>
        <dbReference type="ARBA" id="ARBA00001970"/>
    </source>
</evidence>
<feature type="domain" description="Dyp-type peroxidase C-terminal" evidence="8">
    <location>
        <begin position="150"/>
        <end position="245"/>
    </location>
</feature>
<reference evidence="9 10" key="1">
    <citation type="journal article" date="2017" name="Curr. Biol.">
        <title>Genome architecture and evolution of a unichromosomal asexual nematode.</title>
        <authorList>
            <person name="Fradin H."/>
            <person name="Zegar C."/>
            <person name="Gutwein M."/>
            <person name="Lucas J."/>
            <person name="Kovtun M."/>
            <person name="Corcoran D."/>
            <person name="Baugh L.R."/>
            <person name="Kiontke K."/>
            <person name="Gunsalus K."/>
            <person name="Fitch D.H."/>
            <person name="Piano F."/>
        </authorList>
    </citation>
    <scope>NUCLEOTIDE SEQUENCE [LARGE SCALE GENOMIC DNA]</scope>
    <source>
        <strain evidence="9">PF1309</strain>
    </source>
</reference>
<dbReference type="PANTHER" id="PTHR30521">
    <property type="entry name" value="DEFERROCHELATASE/PEROXIDASE"/>
    <property type="match status" value="1"/>
</dbReference>
<accession>A0A2A2JY31</accession>
<evidence type="ECO:0000313" key="9">
    <source>
        <dbReference type="EMBL" id="PAV66601.1"/>
    </source>
</evidence>
<dbReference type="Pfam" id="PF04261">
    <property type="entry name" value="Dyp_perox_N"/>
    <property type="match status" value="1"/>
</dbReference>
<dbReference type="GO" id="GO:0004601">
    <property type="term" value="F:peroxidase activity"/>
    <property type="evidence" value="ECO:0007669"/>
    <property type="project" value="UniProtKB-KW"/>
</dbReference>
<keyword evidence="10" id="KW-1185">Reference proteome</keyword>
<keyword evidence="4" id="KW-0560">Oxidoreductase</keyword>
<evidence type="ECO:0000256" key="4">
    <source>
        <dbReference type="ARBA" id="ARBA00023002"/>
    </source>
</evidence>
<keyword evidence="5" id="KW-0408">Iron</keyword>
<evidence type="ECO:0000313" key="10">
    <source>
        <dbReference type="Proteomes" id="UP000218231"/>
    </source>
</evidence>
<dbReference type="AlphaFoldDB" id="A0A2A2JY31"/>
<dbReference type="GO" id="GO:0046872">
    <property type="term" value="F:metal ion binding"/>
    <property type="evidence" value="ECO:0007669"/>
    <property type="project" value="UniProtKB-KW"/>
</dbReference>
<dbReference type="GO" id="GO:0020037">
    <property type="term" value="F:heme binding"/>
    <property type="evidence" value="ECO:0007669"/>
    <property type="project" value="InterPro"/>
</dbReference>